<dbReference type="Pfam" id="PF13640">
    <property type="entry name" value="2OG-FeII_Oxy_3"/>
    <property type="match status" value="1"/>
</dbReference>
<evidence type="ECO:0000259" key="2">
    <source>
        <dbReference type="Pfam" id="PF13640"/>
    </source>
</evidence>
<dbReference type="PANTHER" id="PTHR33099:SF7">
    <property type="entry name" value="MYND-TYPE DOMAIN-CONTAINING PROTEIN"/>
    <property type="match status" value="1"/>
</dbReference>
<name>A0A4Q2CZV4_9AGAR</name>
<protein>
    <recommendedName>
        <fullName evidence="2">Prolyl 4-hydroxylase alpha subunit Fe(2+) 2OG dioxygenase domain-containing protein</fullName>
    </recommendedName>
</protein>
<evidence type="ECO:0000313" key="3">
    <source>
        <dbReference type="EMBL" id="RXW12377.1"/>
    </source>
</evidence>
<keyword evidence="4" id="KW-1185">Reference proteome</keyword>
<dbReference type="OrthoDB" id="124582at2759"/>
<sequence length="960" mass="105314">MDANTMQGGPNAQSNVPKKLHGKDLRTHLNTALAGNLEFKGSYYYSATDAAAPNPGLTIDGVGLIGLPLSERDAKVVISHASQAPFGRGDQTIVDTTVRDTWEIEPASVKFQNPKWEQYVELVASKSIWTALGVAPWTSKPRCELYKLLLHQTGSHFLPHQDTYKADGMFATVVFVLPSLFEGGEVHVSHAGQNAIIDASKHSQFNTSILAWYTDVMHEVKPITSGYRLALSYNLIHTSPNTPQPSLPEMHTAVAAIRKVLTSWNNGDYELEQNPPLIAYLLSHEYNIMDFNKGVQSLKGSDAHKVAHLLPIAQELGFSICLANLTYTQHGYGNDNGGGYYKRNKWGYDSYEDDDEDDDPGMAEVEEESYEISNSVRIAGGRGLAFGDFTVEEGCLVPENPFQKVSPDRTEYEGYMGNGAGSLDYWYDRSVLIIYRNEDEIPIMLEIKGGAWAIRELDLSPNTPTEHVKAIASAALAELKSGRNQTPGASALALMNYAVSRADAELWNNALPFCASSPSASIGEAVGKALDAFGLAPIQAGIEGLIDRISRLNARVEVVDTIMLRVGDEADPEWSAGLLKNALASYNAGAVEDAPALVTVLQRTGLDGVQKSIIPNISKQRDYYRVFVALAKELHQRRNEFPEQADQNSSPSVADAIRQCILAAVQEWQTGVGSTGPIFGQPAYFTYGILRPTNPPPIPTKFEWVAQLVDLCFLVGDLEPCSVLFCHVLQHRGSMNLPTMFTTVYTPLVTRLKAILKDHGRQATEEPFGSFMKTLIFLYLSDILGSSKALPKLNRVVKCSATCKDCVLLERWVNDLNSSREYNFKAGQDRRSHLERCLRPHSDLLMTRTTYSGNPHTLVVSKRLEVLEQYTWKGRQNDAVTFLEACGTDEELAGIVKDRYGDVLKAVQGTQSFSTSVGTSSGSVVQQTGMAVGGQASTVAGAKRKHREPPKNVIDVIDLT</sequence>
<dbReference type="EMBL" id="SDEE01001267">
    <property type="protein sequence ID" value="RXW12377.1"/>
    <property type="molecule type" value="Genomic_DNA"/>
</dbReference>
<dbReference type="InterPro" id="IPR044862">
    <property type="entry name" value="Pro_4_hyd_alph_FE2OG_OXY"/>
</dbReference>
<organism evidence="3 4">
    <name type="scientific">Candolleomyces aberdarensis</name>
    <dbReference type="NCBI Taxonomy" id="2316362"/>
    <lineage>
        <taxon>Eukaryota</taxon>
        <taxon>Fungi</taxon>
        <taxon>Dikarya</taxon>
        <taxon>Basidiomycota</taxon>
        <taxon>Agaricomycotina</taxon>
        <taxon>Agaricomycetes</taxon>
        <taxon>Agaricomycetidae</taxon>
        <taxon>Agaricales</taxon>
        <taxon>Agaricineae</taxon>
        <taxon>Psathyrellaceae</taxon>
        <taxon>Candolleomyces</taxon>
    </lineage>
</organism>
<dbReference type="Proteomes" id="UP000290288">
    <property type="component" value="Unassembled WGS sequence"/>
</dbReference>
<gene>
    <name evidence="3" type="ORF">EST38_g13476</name>
</gene>
<proteinExistence type="predicted"/>
<dbReference type="Gene3D" id="2.60.120.620">
    <property type="entry name" value="q2cbj1_9rhob like domain"/>
    <property type="match status" value="1"/>
</dbReference>
<reference evidence="3 4" key="1">
    <citation type="submission" date="2019-01" db="EMBL/GenBank/DDBJ databases">
        <title>Draft genome sequence of Psathyrella aberdarensis IHI B618.</title>
        <authorList>
            <person name="Buettner E."/>
            <person name="Kellner H."/>
        </authorList>
    </citation>
    <scope>NUCLEOTIDE SEQUENCE [LARGE SCALE GENOMIC DNA]</scope>
    <source>
        <strain evidence="3 4">IHI B618</strain>
    </source>
</reference>
<feature type="domain" description="Prolyl 4-hydroxylase alpha subunit Fe(2+) 2OG dioxygenase" evidence="2">
    <location>
        <begin position="150"/>
        <end position="233"/>
    </location>
</feature>
<accession>A0A4Q2CZV4</accession>
<feature type="compositionally biased region" description="Polar residues" evidence="1">
    <location>
        <begin position="1"/>
        <end position="16"/>
    </location>
</feature>
<dbReference type="AlphaFoldDB" id="A0A4Q2CZV4"/>
<feature type="region of interest" description="Disordered" evidence="1">
    <location>
        <begin position="1"/>
        <end position="21"/>
    </location>
</feature>
<dbReference type="PANTHER" id="PTHR33099">
    <property type="entry name" value="FE2OG DIOXYGENASE DOMAIN-CONTAINING PROTEIN"/>
    <property type="match status" value="1"/>
</dbReference>
<evidence type="ECO:0000313" key="4">
    <source>
        <dbReference type="Proteomes" id="UP000290288"/>
    </source>
</evidence>
<comment type="caution">
    <text evidence="3">The sequence shown here is derived from an EMBL/GenBank/DDBJ whole genome shotgun (WGS) entry which is preliminary data.</text>
</comment>
<evidence type="ECO:0000256" key="1">
    <source>
        <dbReference type="SAM" id="MobiDB-lite"/>
    </source>
</evidence>